<accession>A0A194W1C9</accession>
<dbReference type="InterPro" id="IPR009057">
    <property type="entry name" value="Homeodomain-like_sf"/>
</dbReference>
<protein>
    <submittedName>
        <fullName evidence="4">Myb-related protein B</fullName>
    </submittedName>
</protein>
<dbReference type="GO" id="GO:0005634">
    <property type="term" value="C:nucleus"/>
    <property type="evidence" value="ECO:0007669"/>
    <property type="project" value="TreeGrafter"/>
</dbReference>
<dbReference type="OrthoDB" id="2143914at2759"/>
<dbReference type="AlphaFoldDB" id="A0A194W1C9"/>
<feature type="domain" description="Myb-like" evidence="2">
    <location>
        <begin position="25"/>
        <end position="48"/>
    </location>
</feature>
<gene>
    <name evidence="4" type="ORF">VM1G_04963</name>
</gene>
<dbReference type="GO" id="GO:0000978">
    <property type="term" value="F:RNA polymerase II cis-regulatory region sequence-specific DNA binding"/>
    <property type="evidence" value="ECO:0007669"/>
    <property type="project" value="TreeGrafter"/>
</dbReference>
<feature type="compositionally biased region" description="Low complexity" evidence="1">
    <location>
        <begin position="158"/>
        <end position="179"/>
    </location>
</feature>
<dbReference type="CDD" id="cd00167">
    <property type="entry name" value="SANT"/>
    <property type="match status" value="3"/>
</dbReference>
<feature type="compositionally biased region" description="Polar residues" evidence="1">
    <location>
        <begin position="292"/>
        <end position="301"/>
    </location>
</feature>
<dbReference type="InterPro" id="IPR050560">
    <property type="entry name" value="MYB_TF"/>
</dbReference>
<feature type="domain" description="Myb-like" evidence="2">
    <location>
        <begin position="100"/>
        <end position="151"/>
    </location>
</feature>
<dbReference type="SMR" id="A0A194W1C9"/>
<dbReference type="Gene3D" id="1.10.10.60">
    <property type="entry name" value="Homeodomain-like"/>
    <property type="match status" value="3"/>
</dbReference>
<evidence type="ECO:0000259" key="2">
    <source>
        <dbReference type="PROSITE" id="PS50090"/>
    </source>
</evidence>
<dbReference type="Pfam" id="PF00249">
    <property type="entry name" value="Myb_DNA-binding"/>
    <property type="match status" value="2"/>
</dbReference>
<keyword evidence="5" id="KW-1185">Reference proteome</keyword>
<dbReference type="Proteomes" id="UP000078559">
    <property type="component" value="Chromosome 5"/>
</dbReference>
<dbReference type="PANTHER" id="PTHR45614">
    <property type="entry name" value="MYB PROTEIN-RELATED"/>
    <property type="match status" value="1"/>
</dbReference>
<evidence type="ECO:0000256" key="1">
    <source>
        <dbReference type="SAM" id="MobiDB-lite"/>
    </source>
</evidence>
<feature type="domain" description="HTH myb-type" evidence="3">
    <location>
        <begin position="106"/>
        <end position="155"/>
    </location>
</feature>
<dbReference type="GO" id="GO:0000981">
    <property type="term" value="F:DNA-binding transcription factor activity, RNA polymerase II-specific"/>
    <property type="evidence" value="ECO:0007669"/>
    <property type="project" value="TreeGrafter"/>
</dbReference>
<feature type="domain" description="HTH myb-type" evidence="3">
    <location>
        <begin position="54"/>
        <end position="103"/>
    </location>
</feature>
<dbReference type="GO" id="GO:0045944">
    <property type="term" value="P:positive regulation of transcription by RNA polymerase II"/>
    <property type="evidence" value="ECO:0007669"/>
    <property type="project" value="TreeGrafter"/>
</dbReference>
<dbReference type="InterPro" id="IPR017930">
    <property type="entry name" value="Myb_dom"/>
</dbReference>
<dbReference type="PANTHER" id="PTHR45614:SF199">
    <property type="entry name" value="MYB-LIKE TRANSCRIPTION FACTOR (EUROFUNG)-RELATED"/>
    <property type="match status" value="1"/>
</dbReference>
<evidence type="ECO:0000313" key="5">
    <source>
        <dbReference type="Proteomes" id="UP000078559"/>
    </source>
</evidence>
<dbReference type="InterPro" id="IPR001005">
    <property type="entry name" value="SANT/Myb"/>
</dbReference>
<feature type="region of interest" description="Disordered" evidence="1">
    <location>
        <begin position="287"/>
        <end position="332"/>
    </location>
</feature>
<evidence type="ECO:0000313" key="4">
    <source>
        <dbReference type="EMBL" id="KUI69903.1"/>
    </source>
</evidence>
<feature type="compositionally biased region" description="Acidic residues" evidence="1">
    <location>
        <begin position="196"/>
        <end position="209"/>
    </location>
</feature>
<feature type="compositionally biased region" description="Polar residues" evidence="1">
    <location>
        <begin position="184"/>
        <end position="195"/>
    </location>
</feature>
<dbReference type="PROSITE" id="PS51294">
    <property type="entry name" value="HTH_MYB"/>
    <property type="match status" value="2"/>
</dbReference>
<feature type="domain" description="Myb-like" evidence="2">
    <location>
        <begin position="49"/>
        <end position="99"/>
    </location>
</feature>
<organism evidence="4 5">
    <name type="scientific">Cytospora mali</name>
    <name type="common">Apple Valsa canker fungus</name>
    <name type="synonym">Valsa mali</name>
    <dbReference type="NCBI Taxonomy" id="578113"/>
    <lineage>
        <taxon>Eukaryota</taxon>
        <taxon>Fungi</taxon>
        <taxon>Dikarya</taxon>
        <taxon>Ascomycota</taxon>
        <taxon>Pezizomycotina</taxon>
        <taxon>Sordariomycetes</taxon>
        <taxon>Sordariomycetidae</taxon>
        <taxon>Diaporthales</taxon>
        <taxon>Cytosporaceae</taxon>
        <taxon>Cytospora</taxon>
    </lineage>
</organism>
<feature type="region of interest" description="Disordered" evidence="1">
    <location>
        <begin position="152"/>
        <end position="236"/>
    </location>
</feature>
<dbReference type="SMART" id="SM00717">
    <property type="entry name" value="SANT"/>
    <property type="match status" value="2"/>
</dbReference>
<dbReference type="SUPFAM" id="SSF46689">
    <property type="entry name" value="Homeodomain-like"/>
    <property type="match status" value="2"/>
</dbReference>
<sequence length="456" mass="50015">MARAYIIRVISNLRPELDNKRPLLWRELAKQIPGRSNKDCRKRWWNSLAGSTAKGAWSPEEDRRLIEAVEKYGTNWMKVAGAVGTRCGDQCSGHWRHVLNPNINYCDWTTEEDEQLLEAVRVYGTNWSTIASFHTPQRTTLALKNQYWKLRQRSQNASKTSSPKPSSSESSVTASTTATEKPKTANTNRTSCSSTDEAEGDEDDDEDMEIDLRNDESETEWPEVDMTHADEYDQTDQTWLGDWTDESAPQERLVSTKHPVPLAPLWTGHHTELPSTGREAWMEGLADPGMSGDSSTTSLYSKDSFLGPAPHDGGEQSANMAFEGQGQPPQRAADNETQNLYFADLDDILQQYSPVVGGNLAGPAPVATGTFPTTVDMLHPVSPGDPGCKDINIITAVPVDPALVTSTGNASPPSKTAETLSHSVSIKFSCTTGQLSNIMSLLASTGLPVNMKIDTE</sequence>
<name>A0A194W1C9_CYTMA</name>
<reference evidence="4" key="1">
    <citation type="submission" date="2014-12" db="EMBL/GenBank/DDBJ databases">
        <title>Genome Sequence of Valsa Canker Pathogens Uncovers a Specific Adaption of Colonization on Woody Bark.</title>
        <authorList>
            <person name="Yin Z."/>
            <person name="Liu H."/>
            <person name="Gao X."/>
            <person name="Li Z."/>
            <person name="Song N."/>
            <person name="Ke X."/>
            <person name="Dai Q."/>
            <person name="Wu Y."/>
            <person name="Sun Y."/>
            <person name="Xu J.-R."/>
            <person name="Kang Z.K."/>
            <person name="Wang L."/>
            <person name="Huang L."/>
        </authorList>
    </citation>
    <scope>NUCLEOTIDE SEQUENCE [LARGE SCALE GENOMIC DNA]</scope>
    <source>
        <strain evidence="4">03-8</strain>
    </source>
</reference>
<proteinExistence type="predicted"/>
<dbReference type="GO" id="GO:0000278">
    <property type="term" value="P:mitotic cell cycle"/>
    <property type="evidence" value="ECO:0007669"/>
    <property type="project" value="TreeGrafter"/>
</dbReference>
<dbReference type="PROSITE" id="PS50090">
    <property type="entry name" value="MYB_LIKE"/>
    <property type="match status" value="3"/>
</dbReference>
<evidence type="ECO:0000259" key="3">
    <source>
        <dbReference type="PROSITE" id="PS51294"/>
    </source>
</evidence>
<dbReference type="EMBL" id="CM003102">
    <property type="protein sequence ID" value="KUI69903.1"/>
    <property type="molecule type" value="Genomic_DNA"/>
</dbReference>